<sequence length="281" mass="33072">MRILGFLLLGFLLSGIPVKAQEIYTTRKQKKAKEKTIAFPDRWSLRTNTFDWLTTVPNLAVEFDVSDSVYNRWSLGVGLKFNYIPLNTDFTSRFTYKTADVRLEARRYFRAYQIFSNRSRTQKNSAWWRAYYVGPYLSYSKYAFQFLGPSFEGKALSLGVTGGYNIPLYETPKGRAIDLDLGLSVGALYVDHVKQDDKTCTRISRILPYPMLTDLRIGLVYRWRSVRKKYVVQNEEKILRRHTERLLKEKLRLEKKYQDSIRQDSVLRAKESLRIKKQKKK</sequence>
<dbReference type="AlphaFoldDB" id="A0A9E2L4T6"/>
<accession>A0A9E2L4T6</accession>
<gene>
    <name evidence="1" type="ORF">H9789_02570</name>
</gene>
<proteinExistence type="predicted"/>
<dbReference type="Proteomes" id="UP000823865">
    <property type="component" value="Unassembled WGS sequence"/>
</dbReference>
<evidence type="ECO:0000313" key="1">
    <source>
        <dbReference type="EMBL" id="MBU3852714.1"/>
    </source>
</evidence>
<dbReference type="Pfam" id="PF12099">
    <property type="entry name" value="DUF3575"/>
    <property type="match status" value="1"/>
</dbReference>
<evidence type="ECO:0000313" key="2">
    <source>
        <dbReference type="Proteomes" id="UP000823865"/>
    </source>
</evidence>
<dbReference type="InterPro" id="IPR021958">
    <property type="entry name" value="DUF3575"/>
</dbReference>
<organism evidence="1 2">
    <name type="scientific">Candidatus Paraprevotella stercoravium</name>
    <dbReference type="NCBI Taxonomy" id="2838725"/>
    <lineage>
        <taxon>Bacteria</taxon>
        <taxon>Pseudomonadati</taxon>
        <taxon>Bacteroidota</taxon>
        <taxon>Bacteroidia</taxon>
        <taxon>Bacteroidales</taxon>
        <taxon>Prevotellaceae</taxon>
        <taxon>Paraprevotella</taxon>
    </lineage>
</organism>
<reference evidence="1" key="1">
    <citation type="journal article" date="2021" name="PeerJ">
        <title>Extensive microbial diversity within the chicken gut microbiome revealed by metagenomics and culture.</title>
        <authorList>
            <person name="Gilroy R."/>
            <person name="Ravi A."/>
            <person name="Getino M."/>
            <person name="Pursley I."/>
            <person name="Horton D.L."/>
            <person name="Alikhan N.F."/>
            <person name="Baker D."/>
            <person name="Gharbi K."/>
            <person name="Hall N."/>
            <person name="Watson M."/>
            <person name="Adriaenssens E.M."/>
            <person name="Foster-Nyarko E."/>
            <person name="Jarju S."/>
            <person name="Secka A."/>
            <person name="Antonio M."/>
            <person name="Oren A."/>
            <person name="Chaudhuri R.R."/>
            <person name="La Ragione R."/>
            <person name="Hildebrand F."/>
            <person name="Pallen M.J."/>
        </authorList>
    </citation>
    <scope>NUCLEOTIDE SEQUENCE</scope>
    <source>
        <strain evidence="1">G3-2149</strain>
    </source>
</reference>
<protein>
    <submittedName>
        <fullName evidence="1">DUF3575 domain-containing protein</fullName>
    </submittedName>
</protein>
<dbReference type="EMBL" id="JAHLFU010000046">
    <property type="protein sequence ID" value="MBU3852714.1"/>
    <property type="molecule type" value="Genomic_DNA"/>
</dbReference>
<name>A0A9E2L4T6_9BACT</name>
<comment type="caution">
    <text evidence="1">The sequence shown here is derived from an EMBL/GenBank/DDBJ whole genome shotgun (WGS) entry which is preliminary data.</text>
</comment>
<reference evidence="1" key="2">
    <citation type="submission" date="2021-04" db="EMBL/GenBank/DDBJ databases">
        <authorList>
            <person name="Gilroy R."/>
        </authorList>
    </citation>
    <scope>NUCLEOTIDE SEQUENCE</scope>
    <source>
        <strain evidence="1">G3-2149</strain>
    </source>
</reference>